<dbReference type="Proteomes" id="UP000230069">
    <property type="component" value="Unassembled WGS sequence"/>
</dbReference>
<feature type="domain" description="SANTA" evidence="2">
    <location>
        <begin position="29"/>
        <end position="121"/>
    </location>
</feature>
<dbReference type="InterPro" id="IPR053090">
    <property type="entry name" value="Centromere_KNL-2_homolog"/>
</dbReference>
<reference evidence="3 4" key="1">
    <citation type="submission" date="2017-09" db="EMBL/GenBank/DDBJ databases">
        <title>WGS assembly of Aquilegia coerulea Goldsmith.</title>
        <authorList>
            <person name="Hodges S."/>
            <person name="Kramer E."/>
            <person name="Nordborg M."/>
            <person name="Tomkins J."/>
            <person name="Borevitz J."/>
            <person name="Derieg N."/>
            <person name="Yan J."/>
            <person name="Mihaltcheva S."/>
            <person name="Hayes R.D."/>
            <person name="Rokhsar D."/>
        </authorList>
    </citation>
    <scope>NUCLEOTIDE SEQUENCE [LARGE SCALE GENOMIC DNA]</scope>
    <source>
        <strain evidence="4">cv. Goldsmith</strain>
    </source>
</reference>
<protein>
    <recommendedName>
        <fullName evidence="2">SANTA domain-containing protein</fullName>
    </recommendedName>
</protein>
<dbReference type="AlphaFoldDB" id="A0A2G5D698"/>
<name>A0A2G5D698_AQUCA</name>
<gene>
    <name evidence="3" type="ORF">AQUCO_02700305v1</name>
</gene>
<dbReference type="Pfam" id="PF09133">
    <property type="entry name" value="SANTA"/>
    <property type="match status" value="1"/>
</dbReference>
<dbReference type="InterPro" id="IPR015216">
    <property type="entry name" value="SANTA"/>
</dbReference>
<keyword evidence="4" id="KW-1185">Reference proteome</keyword>
<evidence type="ECO:0000313" key="3">
    <source>
        <dbReference type="EMBL" id="PIA39035.1"/>
    </source>
</evidence>
<dbReference type="STRING" id="218851.A0A2G5D698"/>
<dbReference type="EMBL" id="KZ305044">
    <property type="protein sequence ID" value="PIA39035.1"/>
    <property type="molecule type" value="Genomic_DNA"/>
</dbReference>
<feature type="compositionally biased region" description="Polar residues" evidence="1">
    <location>
        <begin position="332"/>
        <end position="345"/>
    </location>
</feature>
<organism evidence="3 4">
    <name type="scientific">Aquilegia coerulea</name>
    <name type="common">Rocky mountain columbine</name>
    <dbReference type="NCBI Taxonomy" id="218851"/>
    <lineage>
        <taxon>Eukaryota</taxon>
        <taxon>Viridiplantae</taxon>
        <taxon>Streptophyta</taxon>
        <taxon>Embryophyta</taxon>
        <taxon>Tracheophyta</taxon>
        <taxon>Spermatophyta</taxon>
        <taxon>Magnoliopsida</taxon>
        <taxon>Ranunculales</taxon>
        <taxon>Ranunculaceae</taxon>
        <taxon>Thalictroideae</taxon>
        <taxon>Aquilegia</taxon>
    </lineage>
</organism>
<sequence length="345" mass="38511">MATTPFFPDTVTTPIKTATTATSTYRKTVTLYDWSLIKSDKDYKGRILAVQGLTSEGNSAIRIFSSAPIVKRYDLVTLETADKMRVILKGCINRTHTHENGFSFEVCSRLFLIGFPSIWEHFSYHCEEGFNFENTFGGSYEHDTPKGGDSKRNLSKERSEDAVAVSVSQVTAKNWGPSNTELHKIENTLSENKVGREVVSDTLEDHLVPTAPSVSTLKVEDYYGEKASPYMRSSERAKYLSSRIKAILKSKMKSSNLCDSVPQEYVNDVVTPVEKKSCAPICLSSSEGNIISLEEKNGLDTYARKGALEKSSRKRLFGRISYDETGSEKESTSPVELSRSSRLRK</sequence>
<evidence type="ECO:0000256" key="1">
    <source>
        <dbReference type="SAM" id="MobiDB-lite"/>
    </source>
</evidence>
<dbReference type="OrthoDB" id="118550at2759"/>
<evidence type="ECO:0000313" key="4">
    <source>
        <dbReference type="Proteomes" id="UP000230069"/>
    </source>
</evidence>
<dbReference type="InParanoid" id="A0A2G5D698"/>
<evidence type="ECO:0000259" key="2">
    <source>
        <dbReference type="Pfam" id="PF09133"/>
    </source>
</evidence>
<dbReference type="PANTHER" id="PTHR35311:SF1">
    <property type="entry name" value="PROTEIN EMBRYO DEFECTIVE 1674"/>
    <property type="match status" value="1"/>
</dbReference>
<feature type="region of interest" description="Disordered" evidence="1">
    <location>
        <begin position="319"/>
        <end position="345"/>
    </location>
</feature>
<dbReference type="PANTHER" id="PTHR35311">
    <property type="entry name" value="KINETOCHORE-ASSOCIATED PROTEIN KNL-2 HOMOLOG"/>
    <property type="match status" value="1"/>
</dbReference>
<accession>A0A2G5D698</accession>
<proteinExistence type="predicted"/>